<dbReference type="EMBL" id="BORB01000002">
    <property type="protein sequence ID" value="GIN56013.1"/>
    <property type="molecule type" value="Genomic_DNA"/>
</dbReference>
<feature type="domain" description="HTH gntR-type" evidence="4">
    <location>
        <begin position="8"/>
        <end position="76"/>
    </location>
</feature>
<dbReference type="InterPro" id="IPR000524">
    <property type="entry name" value="Tscrpt_reg_HTH_GntR"/>
</dbReference>
<evidence type="ECO:0000256" key="3">
    <source>
        <dbReference type="ARBA" id="ARBA00023163"/>
    </source>
</evidence>
<protein>
    <submittedName>
        <fullName evidence="5">GntR family transcriptional regulator</fullName>
    </submittedName>
</protein>
<evidence type="ECO:0000313" key="5">
    <source>
        <dbReference type="EMBL" id="GIN56013.1"/>
    </source>
</evidence>
<dbReference type="Gene3D" id="1.20.120.530">
    <property type="entry name" value="GntR ligand-binding domain-like"/>
    <property type="match status" value="1"/>
</dbReference>
<gene>
    <name evidence="5" type="ORF">J8TS2_03320</name>
</gene>
<comment type="caution">
    <text evidence="5">The sequence shown here is derived from an EMBL/GenBank/DDBJ whole genome shotgun (WGS) entry which is preliminary data.</text>
</comment>
<keyword evidence="2" id="KW-0238">DNA-binding</keyword>
<dbReference type="Pfam" id="PF00392">
    <property type="entry name" value="GntR"/>
    <property type="match status" value="1"/>
</dbReference>
<evidence type="ECO:0000256" key="2">
    <source>
        <dbReference type="ARBA" id="ARBA00023125"/>
    </source>
</evidence>
<dbReference type="SUPFAM" id="SSF48008">
    <property type="entry name" value="GntR ligand-binding domain-like"/>
    <property type="match status" value="1"/>
</dbReference>
<organism evidence="5 6">
    <name type="scientific">Lederbergia ruris</name>
    <dbReference type="NCBI Taxonomy" id="217495"/>
    <lineage>
        <taxon>Bacteria</taxon>
        <taxon>Bacillati</taxon>
        <taxon>Bacillota</taxon>
        <taxon>Bacilli</taxon>
        <taxon>Bacillales</taxon>
        <taxon>Bacillaceae</taxon>
        <taxon>Lederbergia</taxon>
    </lineage>
</organism>
<name>A0ABQ4KDH2_9BACI</name>
<reference evidence="5 6" key="1">
    <citation type="submission" date="2021-03" db="EMBL/GenBank/DDBJ databases">
        <title>Antimicrobial resistance genes in bacteria isolated from Japanese honey, and their potential for conferring macrolide and lincosamide resistance in the American foulbrood pathogen Paenibacillus larvae.</title>
        <authorList>
            <person name="Okamoto M."/>
            <person name="Kumagai M."/>
            <person name="Kanamori H."/>
            <person name="Takamatsu D."/>
        </authorList>
    </citation>
    <scope>NUCLEOTIDE SEQUENCE [LARGE SCALE GENOMIC DNA]</scope>
    <source>
        <strain evidence="5 6">J8TS2</strain>
    </source>
</reference>
<keyword evidence="1" id="KW-0805">Transcription regulation</keyword>
<dbReference type="PROSITE" id="PS50949">
    <property type="entry name" value="HTH_GNTR"/>
    <property type="match status" value="1"/>
</dbReference>
<sequence>MLKKTSRLSLVEQVVMQIESLIEKGHWAIGDKLPPEIELMEEFDVSRNTLREAIRALVHAGLLETKQGSGTIVRSSSSLGAAMERHLEKSNLIETLEVRLALEREAAQLAAIHRNNDDLQQLETCMDQCRDAVQRDAVEDFITADMAFHKAMAKASHNQLLQELYEYMTEPLYASIRKLMITDTPFAYENLIHSELLEAIREQNLEGATKYVNEYILDFKKRLALETKEENS</sequence>
<dbReference type="InterPro" id="IPR011711">
    <property type="entry name" value="GntR_C"/>
</dbReference>
<dbReference type="SUPFAM" id="SSF46785">
    <property type="entry name" value="Winged helix' DNA-binding domain"/>
    <property type="match status" value="1"/>
</dbReference>
<dbReference type="PANTHER" id="PTHR43537">
    <property type="entry name" value="TRANSCRIPTIONAL REGULATOR, GNTR FAMILY"/>
    <property type="match status" value="1"/>
</dbReference>
<dbReference type="SMART" id="SM00345">
    <property type="entry name" value="HTH_GNTR"/>
    <property type="match status" value="1"/>
</dbReference>
<proteinExistence type="predicted"/>
<dbReference type="InterPro" id="IPR008920">
    <property type="entry name" value="TF_FadR/GntR_C"/>
</dbReference>
<evidence type="ECO:0000256" key="1">
    <source>
        <dbReference type="ARBA" id="ARBA00023015"/>
    </source>
</evidence>
<accession>A0ABQ4KDH2</accession>
<dbReference type="SMART" id="SM00895">
    <property type="entry name" value="FCD"/>
    <property type="match status" value="1"/>
</dbReference>
<dbReference type="PRINTS" id="PR00035">
    <property type="entry name" value="HTHGNTR"/>
</dbReference>
<dbReference type="Proteomes" id="UP000679950">
    <property type="component" value="Unassembled WGS sequence"/>
</dbReference>
<dbReference type="Gene3D" id="1.10.10.10">
    <property type="entry name" value="Winged helix-like DNA-binding domain superfamily/Winged helix DNA-binding domain"/>
    <property type="match status" value="1"/>
</dbReference>
<dbReference type="PANTHER" id="PTHR43537:SF47">
    <property type="entry name" value="REGULATORY PROTEIN GNTR HTH"/>
    <property type="match status" value="1"/>
</dbReference>
<evidence type="ECO:0000313" key="6">
    <source>
        <dbReference type="Proteomes" id="UP000679950"/>
    </source>
</evidence>
<keyword evidence="3" id="KW-0804">Transcription</keyword>
<dbReference type="CDD" id="cd07377">
    <property type="entry name" value="WHTH_GntR"/>
    <property type="match status" value="1"/>
</dbReference>
<dbReference type="InterPro" id="IPR036390">
    <property type="entry name" value="WH_DNA-bd_sf"/>
</dbReference>
<dbReference type="InterPro" id="IPR036388">
    <property type="entry name" value="WH-like_DNA-bd_sf"/>
</dbReference>
<evidence type="ECO:0000259" key="4">
    <source>
        <dbReference type="PROSITE" id="PS50949"/>
    </source>
</evidence>
<keyword evidence="6" id="KW-1185">Reference proteome</keyword>
<dbReference type="Pfam" id="PF07729">
    <property type="entry name" value="FCD"/>
    <property type="match status" value="1"/>
</dbReference>